<sequence length="381" mass="42951">MKIGIVGNYGNDNNGDESILYGILQQVKQTFSVTSEDITVFSNNTQQTSERYGVHSYPLYYKKGNLYKTFIHTFRNNKQYVSNFDLLIIGGGGILMDFYRREAHLYLTYAMMAKQSNIPYIIYGCGAGPLDTISGKISIRLMCRYAANISVRDPQSKKLLQSIGVKKPIEIIGDPAFTLKMDRENYSEKPMNIGVSAVPYYNANYWPEGDVVKYDAYITSMAKNLDNVIANQNSNITFFATKFPQDVTVTKDIQKKMQYSQRTKIIDENLVPERLLEVTGEVDIVIGTRLHSLILATNSETPIVAVSYHTKVQDFMSFVGASNRCLQMQDLQDDDGALSNVVGKLSSNWQQSIAETKQIATQIHKEAMHGQELMKKAVTRL</sequence>
<dbReference type="EMBL" id="LGRV01000007">
    <property type="protein sequence ID" value="KOS66641.1"/>
    <property type="molecule type" value="Genomic_DNA"/>
</dbReference>
<dbReference type="Pfam" id="PF04230">
    <property type="entry name" value="PS_pyruv_trans"/>
    <property type="match status" value="1"/>
</dbReference>
<name>A0ABR5JXE0_9BACI</name>
<evidence type="ECO:0000313" key="2">
    <source>
        <dbReference type="EMBL" id="KOS66641.1"/>
    </source>
</evidence>
<comment type="caution">
    <text evidence="2">The sequence shown here is derived from an EMBL/GenBank/DDBJ whole genome shotgun (WGS) entry which is preliminary data.</text>
</comment>
<dbReference type="PANTHER" id="PTHR36836:SF1">
    <property type="entry name" value="COLANIC ACID BIOSYNTHESIS PROTEIN WCAK"/>
    <property type="match status" value="1"/>
</dbReference>
<evidence type="ECO:0000313" key="3">
    <source>
        <dbReference type="Proteomes" id="UP000050668"/>
    </source>
</evidence>
<dbReference type="PANTHER" id="PTHR36836">
    <property type="entry name" value="COLANIC ACID BIOSYNTHESIS PROTEIN WCAK"/>
    <property type="match status" value="1"/>
</dbReference>
<dbReference type="InterPro" id="IPR007345">
    <property type="entry name" value="Polysacch_pyruvyl_Trfase"/>
</dbReference>
<feature type="domain" description="Polysaccharide pyruvyl transferase" evidence="1">
    <location>
        <begin position="15"/>
        <end position="309"/>
    </location>
</feature>
<organism evidence="2 3">
    <name type="scientific">Lysinibacillus contaminans</name>
    <dbReference type="NCBI Taxonomy" id="1293441"/>
    <lineage>
        <taxon>Bacteria</taxon>
        <taxon>Bacillati</taxon>
        <taxon>Bacillota</taxon>
        <taxon>Bacilli</taxon>
        <taxon>Bacillales</taxon>
        <taxon>Bacillaceae</taxon>
        <taxon>Lysinibacillus</taxon>
    </lineage>
</organism>
<keyword evidence="2" id="KW-0808">Transferase</keyword>
<gene>
    <name evidence="2" type="ORF">AEA09_18075</name>
</gene>
<evidence type="ECO:0000259" key="1">
    <source>
        <dbReference type="Pfam" id="PF04230"/>
    </source>
</evidence>
<reference evidence="3" key="1">
    <citation type="submission" date="2015-07" db="EMBL/GenBank/DDBJ databases">
        <title>Fjat-14205 dsm 2895.</title>
        <authorList>
            <person name="Liu B."/>
            <person name="Wang J."/>
            <person name="Zhu Y."/>
            <person name="Liu G."/>
            <person name="Chen Q."/>
            <person name="Chen Z."/>
            <person name="Lan J."/>
            <person name="Che J."/>
            <person name="Ge C."/>
            <person name="Shi H."/>
            <person name="Pan Z."/>
            <person name="Liu X."/>
        </authorList>
    </citation>
    <scope>NUCLEOTIDE SEQUENCE [LARGE SCALE GENOMIC DNA]</scope>
    <source>
        <strain evidence="3">DSM 25560</strain>
    </source>
</reference>
<dbReference type="Proteomes" id="UP000050668">
    <property type="component" value="Unassembled WGS sequence"/>
</dbReference>
<proteinExistence type="predicted"/>
<keyword evidence="3" id="KW-1185">Reference proteome</keyword>
<dbReference type="RefSeq" id="WP_053585340.1">
    <property type="nucleotide sequence ID" value="NZ_LGRV01000007.1"/>
</dbReference>
<accession>A0ABR5JXE0</accession>
<protein>
    <submittedName>
        <fullName evidence="2">Polysaccharide pyruvyl transferase</fullName>
    </submittedName>
</protein>
<dbReference type="GO" id="GO:0016740">
    <property type="term" value="F:transferase activity"/>
    <property type="evidence" value="ECO:0007669"/>
    <property type="project" value="UniProtKB-KW"/>
</dbReference>